<protein>
    <submittedName>
        <fullName evidence="1">Uncharacterized protein</fullName>
    </submittedName>
</protein>
<sequence>MNTVWESFKVVNRDVKSSRLVTVKFYVEPLPYYSLSLPSPSLLPPLPPFLTIYYFTFSFPLQQFSFPTSPKTLYTYTGCAWHKEDIGCEIQKFGSRGLNWGMEKYQV</sequence>
<dbReference type="EMBL" id="HBUF01273439">
    <property type="protein sequence ID" value="CAG6685800.1"/>
    <property type="molecule type" value="Transcribed_RNA"/>
</dbReference>
<proteinExistence type="predicted"/>
<reference evidence="1" key="1">
    <citation type="submission" date="2021-05" db="EMBL/GenBank/DDBJ databases">
        <authorList>
            <person name="Alioto T."/>
            <person name="Alioto T."/>
            <person name="Gomez Garrido J."/>
        </authorList>
    </citation>
    <scope>NUCLEOTIDE SEQUENCE</scope>
</reference>
<evidence type="ECO:0000313" key="1">
    <source>
        <dbReference type="EMBL" id="CAG6685800.1"/>
    </source>
</evidence>
<name>A0A8D8TGN9_9HEMI</name>
<dbReference type="AlphaFoldDB" id="A0A8D8TGN9"/>
<accession>A0A8D8TGN9</accession>
<organism evidence="1">
    <name type="scientific">Cacopsylla melanoneura</name>
    <dbReference type="NCBI Taxonomy" id="428564"/>
    <lineage>
        <taxon>Eukaryota</taxon>
        <taxon>Metazoa</taxon>
        <taxon>Ecdysozoa</taxon>
        <taxon>Arthropoda</taxon>
        <taxon>Hexapoda</taxon>
        <taxon>Insecta</taxon>
        <taxon>Pterygota</taxon>
        <taxon>Neoptera</taxon>
        <taxon>Paraneoptera</taxon>
        <taxon>Hemiptera</taxon>
        <taxon>Sternorrhyncha</taxon>
        <taxon>Psylloidea</taxon>
        <taxon>Psyllidae</taxon>
        <taxon>Psyllinae</taxon>
        <taxon>Cacopsylla</taxon>
    </lineage>
</organism>